<dbReference type="KEGG" id="vra:106761689"/>
<dbReference type="SUPFAM" id="SSF54631">
    <property type="entry name" value="CBS-domain pair"/>
    <property type="match status" value="1"/>
</dbReference>
<dbReference type="GeneID" id="106761689"/>
<proteinExistence type="predicted"/>
<dbReference type="PANTHER" id="PTHR43080">
    <property type="entry name" value="CBS DOMAIN-CONTAINING PROTEIN CBSX3, MITOCHONDRIAL"/>
    <property type="match status" value="1"/>
</dbReference>
<name>A0A1S3U421_VIGRR</name>
<evidence type="ECO:0000313" key="5">
    <source>
        <dbReference type="RefSeq" id="XP_014500744.2"/>
    </source>
</evidence>
<dbReference type="InterPro" id="IPR000644">
    <property type="entry name" value="CBS_dom"/>
</dbReference>
<dbReference type="RefSeq" id="XP_014500744.2">
    <property type="nucleotide sequence ID" value="XM_014645258.2"/>
</dbReference>
<keyword evidence="4" id="KW-1185">Reference proteome</keyword>
<feature type="domain" description="CBS" evidence="3">
    <location>
        <begin position="168"/>
        <end position="226"/>
    </location>
</feature>
<reference evidence="4" key="1">
    <citation type="journal article" date="2014" name="Nat. Commun.">
        <title>Genome sequence of mungbean and insights into evolution within Vigna species.</title>
        <authorList>
            <person name="Kang Y.J."/>
            <person name="Kim S.K."/>
            <person name="Kim M.Y."/>
            <person name="Lestari P."/>
            <person name="Kim K.H."/>
            <person name="Ha B.K."/>
            <person name="Jun T.H."/>
            <person name="Hwang W.J."/>
            <person name="Lee T."/>
            <person name="Lee J."/>
            <person name="Shim S."/>
            <person name="Yoon M.Y."/>
            <person name="Jang Y.E."/>
            <person name="Han K.S."/>
            <person name="Taeprayoon P."/>
            <person name="Yoon N."/>
            <person name="Somta P."/>
            <person name="Tanya P."/>
            <person name="Kim K.S."/>
            <person name="Gwag J.G."/>
            <person name="Moon J.K."/>
            <person name="Lee Y.H."/>
            <person name="Park B.S."/>
            <person name="Bombarely A."/>
            <person name="Doyle J.J."/>
            <person name="Jackson S.A."/>
            <person name="Schafleitner R."/>
            <person name="Srinives P."/>
            <person name="Varshney R.K."/>
            <person name="Lee S.H."/>
        </authorList>
    </citation>
    <scope>NUCLEOTIDE SEQUENCE [LARGE SCALE GENOMIC DNA]</scope>
    <source>
        <strain evidence="4">cv. VC1973A</strain>
    </source>
</reference>
<dbReference type="SMART" id="SM00116">
    <property type="entry name" value="CBS"/>
    <property type="match status" value="2"/>
</dbReference>
<feature type="domain" description="CBS" evidence="3">
    <location>
        <begin position="95"/>
        <end position="160"/>
    </location>
</feature>
<dbReference type="Proteomes" id="UP000087766">
    <property type="component" value="Chromosome 5"/>
</dbReference>
<reference evidence="5" key="2">
    <citation type="submission" date="2025-08" db="UniProtKB">
        <authorList>
            <consortium name="RefSeq"/>
        </authorList>
    </citation>
    <scope>IDENTIFICATION</scope>
    <source>
        <tissue evidence="5">Leaf</tissue>
    </source>
</reference>
<dbReference type="Gene3D" id="3.10.580.10">
    <property type="entry name" value="CBS-domain"/>
    <property type="match status" value="1"/>
</dbReference>
<gene>
    <name evidence="5" type="primary">LOC106761689</name>
</gene>
<dbReference type="PANTHER" id="PTHR43080:SF12">
    <property type="entry name" value="CYSTATHIONINE BETA-SYNTHASE (CBS) FAMILY PROTEIN"/>
    <property type="match status" value="1"/>
</dbReference>
<evidence type="ECO:0000256" key="1">
    <source>
        <dbReference type="ARBA" id="ARBA00023122"/>
    </source>
</evidence>
<keyword evidence="1 2" id="KW-0129">CBS domain</keyword>
<organism evidence="4 5">
    <name type="scientific">Vigna radiata var. radiata</name>
    <name type="common">Mung bean</name>
    <name type="synonym">Phaseolus aureus</name>
    <dbReference type="NCBI Taxonomy" id="3916"/>
    <lineage>
        <taxon>Eukaryota</taxon>
        <taxon>Viridiplantae</taxon>
        <taxon>Streptophyta</taxon>
        <taxon>Embryophyta</taxon>
        <taxon>Tracheophyta</taxon>
        <taxon>Spermatophyta</taxon>
        <taxon>Magnoliopsida</taxon>
        <taxon>eudicotyledons</taxon>
        <taxon>Gunneridae</taxon>
        <taxon>Pentapetalae</taxon>
        <taxon>rosids</taxon>
        <taxon>fabids</taxon>
        <taxon>Fabales</taxon>
        <taxon>Fabaceae</taxon>
        <taxon>Papilionoideae</taxon>
        <taxon>50 kb inversion clade</taxon>
        <taxon>NPAAA clade</taxon>
        <taxon>indigoferoid/millettioid clade</taxon>
        <taxon>Phaseoleae</taxon>
        <taxon>Vigna</taxon>
    </lineage>
</organism>
<dbReference type="Pfam" id="PF00571">
    <property type="entry name" value="CBS"/>
    <property type="match status" value="2"/>
</dbReference>
<accession>A0A1S3U421</accession>
<dbReference type="PROSITE" id="PS51371">
    <property type="entry name" value="CBS"/>
    <property type="match status" value="2"/>
</dbReference>
<evidence type="ECO:0000313" key="4">
    <source>
        <dbReference type="Proteomes" id="UP000087766"/>
    </source>
</evidence>
<protein>
    <submittedName>
        <fullName evidence="5">CBS domain-containing protein CBSX3, mitochondrial</fullName>
    </submittedName>
</protein>
<dbReference type="AlphaFoldDB" id="A0A1S3U421"/>
<dbReference type="InterPro" id="IPR046342">
    <property type="entry name" value="CBS_dom_sf"/>
</dbReference>
<dbReference type="OrthoDB" id="418595at2759"/>
<dbReference type="InterPro" id="IPR051257">
    <property type="entry name" value="Diverse_CBS-Domain"/>
</dbReference>
<sequence>MRFSGRTCDPRDPKTTLLVFAWHGCWYEAEQQMLGLCGILRLRQNPLRGAAIFQQFQGNAISNLNKISSNFGCVTSSPRKQQKGLENVTVSEVLMTKGEENIGSWLWCRTDDAVINAMKNMADNNIGSLVVLKPEGKHIAGIVTERDCLKKIVAQGRSPLYTQVGQIMTDENNLITVTSDTNILQAMKIMTENRIRHVPVIDGKIVGMISIVDVVRAVMEQQSGELKRLNDYIRGEYY</sequence>
<evidence type="ECO:0000256" key="2">
    <source>
        <dbReference type="PROSITE-ProRule" id="PRU00703"/>
    </source>
</evidence>
<evidence type="ECO:0000259" key="3">
    <source>
        <dbReference type="PROSITE" id="PS51371"/>
    </source>
</evidence>
<dbReference type="STRING" id="3916.A0A1S3U421"/>
<dbReference type="InterPro" id="IPR044725">
    <property type="entry name" value="CBSX3_CBS_dom"/>
</dbReference>
<dbReference type="CDD" id="cd04623">
    <property type="entry name" value="CBS_pair_bac_euk"/>
    <property type="match status" value="1"/>
</dbReference>